<gene>
    <name evidence="1" type="ORF">CSSPJE1EN1_LOCUS5937</name>
</gene>
<evidence type="ECO:0000313" key="1">
    <source>
        <dbReference type="EMBL" id="CAK9260459.1"/>
    </source>
</evidence>
<reference evidence="1" key="1">
    <citation type="submission" date="2024-02" db="EMBL/GenBank/DDBJ databases">
        <authorList>
            <consortium name="ELIXIR-Norway"/>
            <consortium name="Elixir Norway"/>
        </authorList>
    </citation>
    <scope>NUCLEOTIDE SEQUENCE</scope>
</reference>
<dbReference type="Proteomes" id="UP001497444">
    <property type="component" value="Chromosome 13"/>
</dbReference>
<keyword evidence="2" id="KW-1185">Reference proteome</keyword>
<proteinExistence type="predicted"/>
<name>A0ABP0W1P4_9BRYO</name>
<sequence length="403" mass="44162">MDALPAQPAIDRERLTLGVCMLDNRSGIFQLVSPTGQVYKPDRVLLDSGAQPLMLGKAACIGLGIRRSELELCPFQIQTSLGGATDRSNFMTRERLLVQMKPDHVTDSSRLGVTAVVTAAESYDVLVGGAMLYPMGFQMDYWTETMTYRPGWQFGDGRMSQVHGNILAIDTPVYEDIEEVSSFVATMSSSLDVPLWRSSGVLRQDADRLVSQAWREAFVHVVKVVDRSPMAVVNRVGQPRMALPTFVSFPASHAYREGGPGLVWDTCLQQLVEPNADERERAMGFPTGMTFVPSIFEASRRQVLGQAMDLNCLTWIVSLGMAEQRRLRATFVIVTPLVSSLPTVTVEASTGGEESYTFHPWSTWDVLGEHVKVVAHAVGGVCCSSGVPLGDLEERVASPKVFA</sequence>
<evidence type="ECO:0000313" key="2">
    <source>
        <dbReference type="Proteomes" id="UP001497444"/>
    </source>
</evidence>
<dbReference type="EMBL" id="OZ020108">
    <property type="protein sequence ID" value="CAK9260459.1"/>
    <property type="molecule type" value="Genomic_DNA"/>
</dbReference>
<protein>
    <submittedName>
        <fullName evidence="1">Uncharacterized protein</fullName>
    </submittedName>
</protein>
<accession>A0ABP0W1P4</accession>
<organism evidence="1 2">
    <name type="scientific">Sphagnum jensenii</name>
    <dbReference type="NCBI Taxonomy" id="128206"/>
    <lineage>
        <taxon>Eukaryota</taxon>
        <taxon>Viridiplantae</taxon>
        <taxon>Streptophyta</taxon>
        <taxon>Embryophyta</taxon>
        <taxon>Bryophyta</taxon>
        <taxon>Sphagnophytina</taxon>
        <taxon>Sphagnopsida</taxon>
        <taxon>Sphagnales</taxon>
        <taxon>Sphagnaceae</taxon>
        <taxon>Sphagnum</taxon>
    </lineage>
</organism>